<dbReference type="PANTHER" id="PTHR34448:SF3">
    <property type="entry name" value="AMINOPEPTIDASE AMPS"/>
    <property type="match status" value="1"/>
</dbReference>
<dbReference type="SUPFAM" id="SSF144052">
    <property type="entry name" value="Thermophilic metalloprotease-like"/>
    <property type="match status" value="1"/>
</dbReference>
<reference evidence="10" key="1">
    <citation type="submission" date="2019-12" db="EMBL/GenBank/DDBJ databases">
        <title>Clostridiaceae gen. nov. sp. nov., isolated from sediment in Xinjiang, China.</title>
        <authorList>
            <person name="Zhang R."/>
        </authorList>
    </citation>
    <scope>NUCLEOTIDE SEQUENCE</scope>
    <source>
        <strain evidence="10">D2Q-11</strain>
    </source>
</reference>
<evidence type="ECO:0000256" key="2">
    <source>
        <dbReference type="ARBA" id="ARBA00001946"/>
    </source>
</evidence>
<comment type="caution">
    <text evidence="10">The sequence shown here is derived from an EMBL/GenBank/DDBJ whole genome shotgun (WGS) entry which is preliminary data.</text>
</comment>
<keyword evidence="7" id="KW-0479">Metal-binding</keyword>
<gene>
    <name evidence="10" type="ORF">GOQ27_09060</name>
</gene>
<dbReference type="GO" id="GO:0008237">
    <property type="term" value="F:metallopeptidase activity"/>
    <property type="evidence" value="ECO:0007669"/>
    <property type="project" value="UniProtKB-KW"/>
</dbReference>
<dbReference type="AlphaFoldDB" id="A0A942Z7E8"/>
<evidence type="ECO:0000256" key="1">
    <source>
        <dbReference type="ARBA" id="ARBA00001941"/>
    </source>
</evidence>
<evidence type="ECO:0000256" key="4">
    <source>
        <dbReference type="ARBA" id="ARBA00008236"/>
    </source>
</evidence>
<name>A0A942Z7E8_9FIRM</name>
<dbReference type="GO" id="GO:0004177">
    <property type="term" value="F:aminopeptidase activity"/>
    <property type="evidence" value="ECO:0007669"/>
    <property type="project" value="UniProtKB-KW"/>
</dbReference>
<comment type="similarity">
    <text evidence="4">Belongs to the peptidase M29 family.</text>
</comment>
<dbReference type="InterPro" id="IPR052170">
    <property type="entry name" value="M29_Exopeptidase"/>
</dbReference>
<dbReference type="Proteomes" id="UP000724672">
    <property type="component" value="Unassembled WGS sequence"/>
</dbReference>
<comment type="cofactor">
    <cofactor evidence="3">
        <name>Zn(2+)</name>
        <dbReference type="ChEBI" id="CHEBI:29105"/>
    </cofactor>
</comment>
<evidence type="ECO:0000256" key="9">
    <source>
        <dbReference type="ARBA" id="ARBA00023049"/>
    </source>
</evidence>
<evidence type="ECO:0000256" key="7">
    <source>
        <dbReference type="ARBA" id="ARBA00022723"/>
    </source>
</evidence>
<dbReference type="EMBL" id="WSFT01000036">
    <property type="protein sequence ID" value="MBS4538612.1"/>
    <property type="molecule type" value="Genomic_DNA"/>
</dbReference>
<keyword evidence="8" id="KW-0378">Hydrolase</keyword>
<protein>
    <submittedName>
        <fullName evidence="10">Aminopeptidase</fullName>
    </submittedName>
</protein>
<evidence type="ECO:0000256" key="3">
    <source>
        <dbReference type="ARBA" id="ARBA00001947"/>
    </source>
</evidence>
<evidence type="ECO:0000313" key="10">
    <source>
        <dbReference type="EMBL" id="MBS4538612.1"/>
    </source>
</evidence>
<dbReference type="InterPro" id="IPR000787">
    <property type="entry name" value="Peptidase_M29"/>
</dbReference>
<keyword evidence="9" id="KW-0482">Metalloprotease</keyword>
<dbReference type="Pfam" id="PF02073">
    <property type="entry name" value="Peptidase_M29"/>
    <property type="match status" value="1"/>
</dbReference>
<keyword evidence="6" id="KW-0645">Protease</keyword>
<dbReference type="PANTHER" id="PTHR34448">
    <property type="entry name" value="AMINOPEPTIDASE"/>
    <property type="match status" value="1"/>
</dbReference>
<dbReference type="GO" id="GO:0046872">
    <property type="term" value="F:metal ion binding"/>
    <property type="evidence" value="ECO:0007669"/>
    <property type="project" value="UniProtKB-KW"/>
</dbReference>
<organism evidence="10 11">
    <name type="scientific">Anaeromonas frigoriresistens</name>
    <dbReference type="NCBI Taxonomy" id="2683708"/>
    <lineage>
        <taxon>Bacteria</taxon>
        <taxon>Bacillati</taxon>
        <taxon>Bacillota</taxon>
        <taxon>Tissierellia</taxon>
        <taxon>Tissierellales</taxon>
        <taxon>Thermohalobacteraceae</taxon>
        <taxon>Anaeromonas</taxon>
    </lineage>
</organism>
<comment type="cofactor">
    <cofactor evidence="1">
        <name>Co(2+)</name>
        <dbReference type="ChEBI" id="CHEBI:48828"/>
    </cofactor>
</comment>
<dbReference type="RefSeq" id="WP_203366533.1">
    <property type="nucleotide sequence ID" value="NZ_WSFT01000036.1"/>
</dbReference>
<dbReference type="Gene3D" id="3.40.1830.10">
    <property type="entry name" value="Thermophilic metalloprotease (M29)"/>
    <property type="match status" value="1"/>
</dbReference>
<dbReference type="InterPro" id="IPR035097">
    <property type="entry name" value="M29_N-terminal"/>
</dbReference>
<keyword evidence="5 10" id="KW-0031">Aminopeptidase</keyword>
<sequence length="410" mass="46176">MENFQDFLQKYAELAIKIGVNIQKDQTLVINAPIESKEYTRALSKEAYKAGAKDVIIFWNDEQSSLIRYQNAPDKAFEEFPQWMADGREELAKNGAAFLSISASNPDLFKDVDPKKIATNNKTRSLALKNFRNYLMASKIAWGVVSVPTEDWAKKVFSDLEAEEAVEKLWEKIFKIVRIDKEDPVKAWEEHLSNLESKVNYLNEKKFKKLYFKSEVTDLEVELPKDHVWAGGGEENASGTYFVANLPTEEVFTMPLRNGVNGVVKNTKPFNYSGSLVDNFTLTFKDGKVVDFTAEQGYETLKKLIETDEGASFLGEVALVPDDSPISNMDTIFYNTLFDENASCHLALGMAYPTCIENGGDMTSDELKSKGANDSLIHEDFMIGSPDMNIFGETKDGEKIQIFKDGNWAI</sequence>
<evidence type="ECO:0000256" key="5">
    <source>
        <dbReference type="ARBA" id="ARBA00022438"/>
    </source>
</evidence>
<keyword evidence="11" id="KW-1185">Reference proteome</keyword>
<accession>A0A942Z7E8</accession>
<evidence type="ECO:0000256" key="6">
    <source>
        <dbReference type="ARBA" id="ARBA00022670"/>
    </source>
</evidence>
<comment type="cofactor">
    <cofactor evidence="2">
        <name>Mg(2+)</name>
        <dbReference type="ChEBI" id="CHEBI:18420"/>
    </cofactor>
</comment>
<dbReference type="PRINTS" id="PR00919">
    <property type="entry name" value="THERMOPTASE"/>
</dbReference>
<dbReference type="GO" id="GO:0006508">
    <property type="term" value="P:proteolysis"/>
    <property type="evidence" value="ECO:0007669"/>
    <property type="project" value="UniProtKB-KW"/>
</dbReference>
<evidence type="ECO:0000313" key="11">
    <source>
        <dbReference type="Proteomes" id="UP000724672"/>
    </source>
</evidence>
<proteinExistence type="inferred from homology"/>
<evidence type="ECO:0000256" key="8">
    <source>
        <dbReference type="ARBA" id="ARBA00022801"/>
    </source>
</evidence>